<keyword evidence="5" id="KW-0456">Lyase</keyword>
<gene>
    <name evidence="8" type="ORF">MNBD_GAMMA19-379</name>
</gene>
<evidence type="ECO:0000256" key="4">
    <source>
        <dbReference type="ARBA" id="ARBA00023136"/>
    </source>
</evidence>
<evidence type="ECO:0000256" key="6">
    <source>
        <dbReference type="ARBA" id="ARBA00023316"/>
    </source>
</evidence>
<dbReference type="EMBL" id="UOFV01000525">
    <property type="protein sequence ID" value="VAX05257.1"/>
    <property type="molecule type" value="Genomic_DNA"/>
</dbReference>
<keyword evidence="3 7" id="KW-1133">Transmembrane helix</keyword>
<keyword evidence="1" id="KW-1003">Cell membrane</keyword>
<feature type="transmembrane region" description="Helical" evidence="7">
    <location>
        <begin position="12"/>
        <end position="33"/>
    </location>
</feature>
<dbReference type="PANTHER" id="PTHR30518:SF2">
    <property type="entry name" value="ENDOLYTIC MUREIN TRANSGLYCOSYLASE"/>
    <property type="match status" value="1"/>
</dbReference>
<evidence type="ECO:0000313" key="8">
    <source>
        <dbReference type="EMBL" id="VAX05257.1"/>
    </source>
</evidence>
<proteinExistence type="inferred from homology"/>
<evidence type="ECO:0000256" key="1">
    <source>
        <dbReference type="ARBA" id="ARBA00022475"/>
    </source>
</evidence>
<dbReference type="GO" id="GO:0016829">
    <property type="term" value="F:lyase activity"/>
    <property type="evidence" value="ECO:0007669"/>
    <property type="project" value="UniProtKB-KW"/>
</dbReference>
<keyword evidence="4 7" id="KW-0472">Membrane</keyword>
<evidence type="ECO:0000256" key="7">
    <source>
        <dbReference type="SAM" id="Phobius"/>
    </source>
</evidence>
<dbReference type="NCBIfam" id="TIGR00247">
    <property type="entry name" value="endolytic transglycosylase MltG"/>
    <property type="match status" value="1"/>
</dbReference>
<dbReference type="GO" id="GO:0071555">
    <property type="term" value="P:cell wall organization"/>
    <property type="evidence" value="ECO:0007669"/>
    <property type="project" value="UniProtKB-KW"/>
</dbReference>
<dbReference type="AlphaFoldDB" id="A0A3B1BKH6"/>
<evidence type="ECO:0000256" key="5">
    <source>
        <dbReference type="ARBA" id="ARBA00023239"/>
    </source>
</evidence>
<evidence type="ECO:0000256" key="3">
    <source>
        <dbReference type="ARBA" id="ARBA00022989"/>
    </source>
</evidence>
<dbReference type="Gene3D" id="3.30.1490.480">
    <property type="entry name" value="Endolytic murein transglycosylase"/>
    <property type="match status" value="1"/>
</dbReference>
<keyword evidence="6" id="KW-0961">Cell wall biogenesis/degradation</keyword>
<evidence type="ECO:0000256" key="2">
    <source>
        <dbReference type="ARBA" id="ARBA00022692"/>
    </source>
</evidence>
<accession>A0A3B1BKH6</accession>
<organism evidence="8">
    <name type="scientific">hydrothermal vent metagenome</name>
    <dbReference type="NCBI Taxonomy" id="652676"/>
    <lineage>
        <taxon>unclassified sequences</taxon>
        <taxon>metagenomes</taxon>
        <taxon>ecological metagenomes</taxon>
    </lineage>
</organism>
<dbReference type="PANTHER" id="PTHR30518">
    <property type="entry name" value="ENDOLYTIC MUREIN TRANSGLYCOSYLASE"/>
    <property type="match status" value="1"/>
</dbReference>
<dbReference type="Gene3D" id="3.30.160.60">
    <property type="entry name" value="Classic Zinc Finger"/>
    <property type="match status" value="1"/>
</dbReference>
<keyword evidence="2 7" id="KW-0812">Transmembrane</keyword>
<dbReference type="Pfam" id="PF02618">
    <property type="entry name" value="YceG"/>
    <property type="match status" value="1"/>
</dbReference>
<reference evidence="8" key="1">
    <citation type="submission" date="2018-06" db="EMBL/GenBank/DDBJ databases">
        <authorList>
            <person name="Zhirakovskaya E."/>
        </authorList>
    </citation>
    <scope>NUCLEOTIDE SEQUENCE</scope>
</reference>
<dbReference type="CDD" id="cd08010">
    <property type="entry name" value="MltG_like"/>
    <property type="match status" value="1"/>
</dbReference>
<sequence>MIKARTRSGREILFKLVGLLILLGSLYGAWVAMDYRSFVSSPVTLSDTGMRYEIKSGKTLTYVSKDLARRGVIKSASYLVWLGKFEGTADNIKAGEYYFDSGITPARLLEQIVNGEMLQYSLTIVEGWNFRQLMDAVHSNEFLLHTLSDYSDAEIMEQIGHPGEHPEGRFLPDTYHFPRLTTDVAFLQRAYNAMQQLLDKSWPDRAADVEYKTPYEALIMASIVEKETALPSERRQIAGVFNRRLQKRMRLQTDPTVIYGLGRAFDGNIRRRDLRKETPYNTYLHRGLPPTPIAMPGREAVLAALHPLEGKELYFVARGDGGHQFSATLKEHNAAVVKYQLGGRAKPFSSSK</sequence>
<protein>
    <submittedName>
        <fullName evidence="8">FIG004453: protein YceG like</fullName>
    </submittedName>
</protein>
<name>A0A3B1BKH6_9ZZZZ</name>
<dbReference type="HAMAP" id="MF_02065">
    <property type="entry name" value="MltG"/>
    <property type="match status" value="1"/>
</dbReference>
<dbReference type="InterPro" id="IPR003770">
    <property type="entry name" value="MLTG-like"/>
</dbReference>